<dbReference type="GO" id="GO:0140359">
    <property type="term" value="F:ABC-type transporter activity"/>
    <property type="evidence" value="ECO:0007669"/>
    <property type="project" value="InterPro"/>
</dbReference>
<dbReference type="AlphaFoldDB" id="A0A4R9LNC2"/>
<name>A0A4R9LNC2_9LEPT</name>
<keyword evidence="4 6" id="KW-1133">Transmembrane helix</keyword>
<dbReference type="PANTHER" id="PTHR30294">
    <property type="entry name" value="MEMBRANE COMPONENT OF ABC TRANSPORTER YHHJ-RELATED"/>
    <property type="match status" value="1"/>
</dbReference>
<comment type="subcellular location">
    <subcellularLocation>
        <location evidence="1">Cell membrane</location>
        <topology evidence="1">Multi-pass membrane protein</topology>
    </subcellularLocation>
</comment>
<dbReference type="GO" id="GO:0005886">
    <property type="term" value="C:plasma membrane"/>
    <property type="evidence" value="ECO:0007669"/>
    <property type="project" value="UniProtKB-SubCell"/>
</dbReference>
<dbReference type="Proteomes" id="UP000298264">
    <property type="component" value="Unassembled WGS sequence"/>
</dbReference>
<evidence type="ECO:0000256" key="4">
    <source>
        <dbReference type="ARBA" id="ARBA00022989"/>
    </source>
</evidence>
<proteinExistence type="predicted"/>
<feature type="transmembrane region" description="Helical" evidence="6">
    <location>
        <begin position="20"/>
        <end position="40"/>
    </location>
</feature>
<organism evidence="7 8">
    <name type="scientific">Leptospira ilyithenensis</name>
    <dbReference type="NCBI Taxonomy" id="2484901"/>
    <lineage>
        <taxon>Bacteria</taxon>
        <taxon>Pseudomonadati</taxon>
        <taxon>Spirochaetota</taxon>
        <taxon>Spirochaetia</taxon>
        <taxon>Leptospirales</taxon>
        <taxon>Leptospiraceae</taxon>
        <taxon>Leptospira</taxon>
    </lineage>
</organism>
<evidence type="ECO:0000256" key="2">
    <source>
        <dbReference type="ARBA" id="ARBA00022475"/>
    </source>
</evidence>
<evidence type="ECO:0000256" key="5">
    <source>
        <dbReference type="ARBA" id="ARBA00023136"/>
    </source>
</evidence>
<feature type="transmembrane region" description="Helical" evidence="6">
    <location>
        <begin position="55"/>
        <end position="77"/>
    </location>
</feature>
<feature type="transmembrane region" description="Helical" evidence="6">
    <location>
        <begin position="219"/>
        <end position="237"/>
    </location>
</feature>
<reference evidence="7" key="1">
    <citation type="journal article" date="2019" name="PLoS Negl. Trop. Dis.">
        <title>Revisiting the worldwide diversity of Leptospira species in the environment.</title>
        <authorList>
            <person name="Vincent A.T."/>
            <person name="Schiettekatte O."/>
            <person name="Bourhy P."/>
            <person name="Veyrier F.J."/>
            <person name="Picardeau M."/>
        </authorList>
    </citation>
    <scope>NUCLEOTIDE SEQUENCE [LARGE SCALE GENOMIC DNA]</scope>
    <source>
        <strain evidence="7">201400974</strain>
    </source>
</reference>
<keyword evidence="5 6" id="KW-0472">Membrane</keyword>
<dbReference type="OrthoDB" id="9794512at2"/>
<feature type="transmembrane region" description="Helical" evidence="6">
    <location>
        <begin position="132"/>
        <end position="157"/>
    </location>
</feature>
<dbReference type="Pfam" id="PF12679">
    <property type="entry name" value="ABC2_membrane_2"/>
    <property type="match status" value="1"/>
</dbReference>
<dbReference type="RefSeq" id="WP_135765676.1">
    <property type="nucleotide sequence ID" value="NZ_RQHV01000062.1"/>
</dbReference>
<feature type="transmembrane region" description="Helical" evidence="6">
    <location>
        <begin position="164"/>
        <end position="186"/>
    </location>
</feature>
<dbReference type="EMBL" id="RQHV01000062">
    <property type="protein sequence ID" value="TGN06952.1"/>
    <property type="molecule type" value="Genomic_DNA"/>
</dbReference>
<evidence type="ECO:0000256" key="6">
    <source>
        <dbReference type="SAM" id="Phobius"/>
    </source>
</evidence>
<evidence type="ECO:0000313" key="8">
    <source>
        <dbReference type="Proteomes" id="UP000298264"/>
    </source>
</evidence>
<comment type="caution">
    <text evidence="7">The sequence shown here is derived from an EMBL/GenBank/DDBJ whole genome shotgun (WGS) entry which is preliminary data.</text>
</comment>
<keyword evidence="8" id="KW-1185">Reference proteome</keyword>
<evidence type="ECO:0000256" key="1">
    <source>
        <dbReference type="ARBA" id="ARBA00004651"/>
    </source>
</evidence>
<sequence length="241" mass="27829">MQKIKALFRKEILQNFNTPIGYTFIILFLLIESFVFFYGFKSTSFWDRNSSEMEVFFLSAPVLFLVFIPSIGMRIWSDEKETGTWELLFTLPLTEWEIVIGKFLATCFSFIAALVCTIFIPLTISVLGDPDWGIIFSGYVGMILLGLTFTSMVLYVSLFVKSQIISFLIGFVFLGIIYLLGIQKLIDILGSEYFGWLGIFSISKHYETFRLGIFDPRSFYFFLSITASFLYLSVIHLQKKR</sequence>
<gene>
    <name evidence="7" type="ORF">EHS11_17635</name>
</gene>
<evidence type="ECO:0000313" key="7">
    <source>
        <dbReference type="EMBL" id="TGN06952.1"/>
    </source>
</evidence>
<keyword evidence="2" id="KW-1003">Cell membrane</keyword>
<dbReference type="InterPro" id="IPR051449">
    <property type="entry name" value="ABC-2_transporter_component"/>
</dbReference>
<dbReference type="PANTHER" id="PTHR30294:SF29">
    <property type="entry name" value="MULTIDRUG ABC TRANSPORTER PERMEASE YBHS-RELATED"/>
    <property type="match status" value="1"/>
</dbReference>
<accession>A0A4R9LNC2</accession>
<keyword evidence="3 6" id="KW-0812">Transmembrane</keyword>
<feature type="transmembrane region" description="Helical" evidence="6">
    <location>
        <begin position="98"/>
        <end position="120"/>
    </location>
</feature>
<evidence type="ECO:0000256" key="3">
    <source>
        <dbReference type="ARBA" id="ARBA00022692"/>
    </source>
</evidence>
<protein>
    <submittedName>
        <fullName evidence="7">Gliding motility ABC transporter</fullName>
    </submittedName>
</protein>